<dbReference type="InterPro" id="IPR012340">
    <property type="entry name" value="NA-bd_OB-fold"/>
</dbReference>
<accession>A0A343TL96</accession>
<dbReference type="GO" id="GO:0005829">
    <property type="term" value="C:cytosol"/>
    <property type="evidence" value="ECO:0007669"/>
    <property type="project" value="TreeGrafter"/>
</dbReference>
<name>A0A343TL96_9EURY</name>
<gene>
    <name evidence="11" type="primary">helD2</name>
    <name evidence="11" type="ORF">AArcSl_2244</name>
</gene>
<evidence type="ECO:0000256" key="5">
    <source>
        <dbReference type="ARBA" id="ARBA00023235"/>
    </source>
</evidence>
<dbReference type="OrthoDB" id="203178at2157"/>
<organism evidence="11 12">
    <name type="scientific">Halalkaliarchaeum desulfuricum</name>
    <dbReference type="NCBI Taxonomy" id="2055893"/>
    <lineage>
        <taxon>Archaea</taxon>
        <taxon>Methanobacteriati</taxon>
        <taxon>Methanobacteriota</taxon>
        <taxon>Stenosarchaea group</taxon>
        <taxon>Halobacteria</taxon>
        <taxon>Halobacteriales</taxon>
        <taxon>Haloferacaceae</taxon>
        <taxon>Halalkaliarchaeum</taxon>
    </lineage>
</organism>
<comment type="catalytic activity">
    <reaction evidence="8">
        <text>ATP + H2O = ADP + phosphate + H(+)</text>
        <dbReference type="Rhea" id="RHEA:13065"/>
        <dbReference type="ChEBI" id="CHEBI:15377"/>
        <dbReference type="ChEBI" id="CHEBI:15378"/>
        <dbReference type="ChEBI" id="CHEBI:30616"/>
        <dbReference type="ChEBI" id="CHEBI:43474"/>
        <dbReference type="ChEBI" id="CHEBI:456216"/>
        <dbReference type="EC" id="5.6.2.4"/>
    </reaction>
</comment>
<evidence type="ECO:0000259" key="10">
    <source>
        <dbReference type="PROSITE" id="PS51198"/>
    </source>
</evidence>
<evidence type="ECO:0000256" key="7">
    <source>
        <dbReference type="ARBA" id="ARBA00034808"/>
    </source>
</evidence>
<reference evidence="12" key="1">
    <citation type="submission" date="2017-11" db="EMBL/GenBank/DDBJ databases">
        <title>Phenotypic and genomic properties of facultatively anaerobic sulfur-reducing natronoarchaea from hypersaline soda lakes.</title>
        <authorList>
            <person name="Sorokin D.Y."/>
            <person name="Kublanov I.V."/>
            <person name="Roman P."/>
            <person name="Sinninghe Damste J.S."/>
            <person name="Golyshin P.N."/>
            <person name="Rojo D."/>
            <person name="Ciordia S."/>
            <person name="Mena M.D.C."/>
            <person name="Ferrer M."/>
            <person name="Messina E."/>
            <person name="Smedile F."/>
            <person name="La Spada G."/>
            <person name="La Cono V."/>
            <person name="Yakimov M.M."/>
        </authorList>
    </citation>
    <scope>NUCLEOTIDE SEQUENCE [LARGE SCALE GENOMIC DNA]</scope>
    <source>
        <strain evidence="12">AArc-Sl</strain>
    </source>
</reference>
<keyword evidence="1 9" id="KW-0547">Nucleotide-binding</keyword>
<dbReference type="PANTHER" id="PTHR11070">
    <property type="entry name" value="UVRD / RECB / PCRA DNA HELICASE FAMILY MEMBER"/>
    <property type="match status" value="1"/>
</dbReference>
<dbReference type="EMBL" id="CP025066">
    <property type="protein sequence ID" value="AUX09868.1"/>
    <property type="molecule type" value="Genomic_DNA"/>
</dbReference>
<evidence type="ECO:0000256" key="9">
    <source>
        <dbReference type="PROSITE-ProRule" id="PRU00560"/>
    </source>
</evidence>
<dbReference type="InterPro" id="IPR000212">
    <property type="entry name" value="DNA_helicase_UvrD/REP"/>
</dbReference>
<keyword evidence="12" id="KW-1185">Reference proteome</keyword>
<dbReference type="RefSeq" id="WP_119819152.1">
    <property type="nucleotide sequence ID" value="NZ_CP025066.1"/>
</dbReference>
<evidence type="ECO:0000256" key="1">
    <source>
        <dbReference type="ARBA" id="ARBA00022741"/>
    </source>
</evidence>
<dbReference type="GeneID" id="37878597"/>
<evidence type="ECO:0000256" key="6">
    <source>
        <dbReference type="ARBA" id="ARBA00034617"/>
    </source>
</evidence>
<dbReference type="Gene3D" id="3.40.91.30">
    <property type="match status" value="1"/>
</dbReference>
<dbReference type="InterPro" id="IPR027417">
    <property type="entry name" value="P-loop_NTPase"/>
</dbReference>
<evidence type="ECO:0000313" key="11">
    <source>
        <dbReference type="EMBL" id="AUX09868.1"/>
    </source>
</evidence>
<keyword evidence="5" id="KW-0413">Isomerase</keyword>
<dbReference type="InterPro" id="IPR014016">
    <property type="entry name" value="UvrD-like_ATP-bd"/>
</dbReference>
<dbReference type="GO" id="GO:0016887">
    <property type="term" value="F:ATP hydrolysis activity"/>
    <property type="evidence" value="ECO:0007669"/>
    <property type="project" value="RHEA"/>
</dbReference>
<keyword evidence="2 9" id="KW-0378">Hydrolase</keyword>
<dbReference type="AlphaFoldDB" id="A0A343TL96"/>
<proteinExistence type="predicted"/>
<evidence type="ECO:0000256" key="4">
    <source>
        <dbReference type="ARBA" id="ARBA00022840"/>
    </source>
</evidence>
<sequence>MSEQESWETLVQCLEQSEQRWWRRFLPRWLQIRLIGDPEEQKQEYEAIRAQVRERYVELVRAIDPVLDDVAEELSPMMDSGERLPSGAEYESRLADVRQDIESFETDLRTLVTVDESPDAFLRETEHTGLSNRKERVDDFERFVEAKSTFDTRILAIEETVVHLGDIIAPYRSYDQYLTSPDQAKIETTCAELSDELAMLTRECPLERLAESDQQYVADISDAHDSIQRYIDGYNDTFIERQCAAYEELFSNIDDDGNDLNQAQRKAIVTNDVRNLVVAAAGTGKTLALTYRIAYLVAEGTDPSRVAALTFTRQAAREMETRLTERFDIDGVDVRTIHSFAYEIARDAADEYLDVVDTQDLYNLIDRVIREARNGEREQFQQYYTQFLFHYDHTHLTETDFDSRAEYVAERNAETYETLAGETVASRAERVIADFLFTHNVEYQYEAVATWAESAAEKGEYRPDFYLPEYDIYIEHWGIDENAEVAPWFSWTSAEYLQKLRWARSQFSDSEYTLLETFEFEYEAGWLEPALQHRLEHAGVELDQLSFTAFVNEAFEYNEKERDIKESLASFVHNAKTFNIDAEKARTRLSRRRPRQYYFGLCGALVLEAYNEYLERSGLVDFDDMINDATAAVQANPEPYRHQYDHVLVDEFQDVSRHQIELIRALAGQDTGPRLFCVGDDWQSIYAFQGADIQQFIAFEDHFGPTAETQLTRNYRSPQTVLEAGNDLIHNNNHQIQKTVTAARDHDWHPKLHVLDGYTSSKYEQRVGRYAVELVETFLADGHDPEDVMVLCRYDEGAEFTTRVKSALERRELPYDGKDDHYRPAGMPGEYDAAFNPDAGVAVYSVHQAKGRQAKQVIVLNVTAGKHGFPADQRENSLVAPVQDIDTATIEEERRLFYVAITRTEKQLHLLTRAGKWSPFIDEIEPYLDVEESLAHLSPERDNRTELTAKVKLIWDDLHETQHQAGVLEDATGTIRFVSWANESPPTVEEDVWYHFEDVEINEFDGDPQAVLRSATTATPLRQVGADS</sequence>
<dbReference type="GO" id="GO:0003677">
    <property type="term" value="F:DNA binding"/>
    <property type="evidence" value="ECO:0007669"/>
    <property type="project" value="InterPro"/>
</dbReference>
<comment type="catalytic activity">
    <reaction evidence="6">
        <text>Couples ATP hydrolysis with the unwinding of duplex DNA by translocating in the 3'-5' direction.</text>
        <dbReference type="EC" id="5.6.2.4"/>
    </reaction>
</comment>
<dbReference type="Proteomes" id="UP000263012">
    <property type="component" value="Chromosome"/>
</dbReference>
<evidence type="ECO:0000313" key="12">
    <source>
        <dbReference type="Proteomes" id="UP000263012"/>
    </source>
</evidence>
<evidence type="ECO:0000256" key="2">
    <source>
        <dbReference type="ARBA" id="ARBA00022801"/>
    </source>
</evidence>
<dbReference type="Pfam" id="PF00580">
    <property type="entry name" value="UvrD-helicase"/>
    <property type="match status" value="2"/>
</dbReference>
<dbReference type="Gene3D" id="2.40.50.140">
    <property type="entry name" value="Nucleic acid-binding proteins"/>
    <property type="match status" value="1"/>
</dbReference>
<dbReference type="PROSITE" id="PS51198">
    <property type="entry name" value="UVRD_HELICASE_ATP_BIND"/>
    <property type="match status" value="1"/>
</dbReference>
<feature type="domain" description="UvrD-like helicase ATP-binding" evidence="10">
    <location>
        <begin position="258"/>
        <end position="718"/>
    </location>
</feature>
<dbReference type="GO" id="GO:0000725">
    <property type="term" value="P:recombinational repair"/>
    <property type="evidence" value="ECO:0007669"/>
    <property type="project" value="TreeGrafter"/>
</dbReference>
<protein>
    <recommendedName>
        <fullName evidence="7">DNA 3'-5' helicase</fullName>
        <ecNumber evidence="7">5.6.2.4</ecNumber>
    </recommendedName>
</protein>
<dbReference type="EC" id="5.6.2.4" evidence="7"/>
<keyword evidence="3 9" id="KW-0347">Helicase</keyword>
<dbReference type="InterPro" id="IPR014017">
    <property type="entry name" value="DNA_helicase_UvrD-like_C"/>
</dbReference>
<dbReference type="GO" id="GO:0005524">
    <property type="term" value="F:ATP binding"/>
    <property type="evidence" value="ECO:0007669"/>
    <property type="project" value="UniProtKB-UniRule"/>
</dbReference>
<dbReference type="Pfam" id="PF13361">
    <property type="entry name" value="UvrD_C"/>
    <property type="match status" value="1"/>
</dbReference>
<dbReference type="SUPFAM" id="SSF50249">
    <property type="entry name" value="Nucleic acid-binding proteins"/>
    <property type="match status" value="1"/>
</dbReference>
<evidence type="ECO:0000256" key="3">
    <source>
        <dbReference type="ARBA" id="ARBA00022806"/>
    </source>
</evidence>
<dbReference type="CDD" id="cd04491">
    <property type="entry name" value="SoSSB_OBF"/>
    <property type="match status" value="1"/>
</dbReference>
<keyword evidence="4 9" id="KW-0067">ATP-binding</keyword>
<dbReference type="KEGG" id="hdf:AArcSl_2244"/>
<dbReference type="SUPFAM" id="SSF52540">
    <property type="entry name" value="P-loop containing nucleoside triphosphate hydrolases"/>
    <property type="match status" value="1"/>
</dbReference>
<dbReference type="GO" id="GO:0043138">
    <property type="term" value="F:3'-5' DNA helicase activity"/>
    <property type="evidence" value="ECO:0007669"/>
    <property type="project" value="UniProtKB-EC"/>
</dbReference>
<dbReference type="Gene3D" id="3.40.50.300">
    <property type="entry name" value="P-loop containing nucleotide triphosphate hydrolases"/>
    <property type="match status" value="3"/>
</dbReference>
<dbReference type="PANTHER" id="PTHR11070:SF63">
    <property type="entry name" value="DNA HELICASE IV"/>
    <property type="match status" value="1"/>
</dbReference>
<evidence type="ECO:0000256" key="8">
    <source>
        <dbReference type="ARBA" id="ARBA00048988"/>
    </source>
</evidence>
<feature type="binding site" evidence="9">
    <location>
        <begin position="279"/>
        <end position="286"/>
    </location>
    <ligand>
        <name>ATP</name>
        <dbReference type="ChEBI" id="CHEBI:30616"/>
    </ligand>
</feature>